<dbReference type="KEGG" id="eiv:EIN_498110"/>
<feature type="domain" description="TLDc" evidence="1">
    <location>
        <begin position="30"/>
        <end position="149"/>
    </location>
</feature>
<evidence type="ECO:0000259" key="1">
    <source>
        <dbReference type="Pfam" id="PF07534"/>
    </source>
</evidence>
<name>A0A0A1UDI9_ENTIV</name>
<keyword evidence="3" id="KW-1185">Reference proteome</keyword>
<dbReference type="AlphaFoldDB" id="A0A0A1UDI9"/>
<proteinExistence type="predicted"/>
<evidence type="ECO:0000313" key="3">
    <source>
        <dbReference type="Proteomes" id="UP000014680"/>
    </source>
</evidence>
<dbReference type="VEuPathDB" id="AmoebaDB:EIN_498110"/>
<dbReference type="GeneID" id="14893643"/>
<accession>A0A0A1UDI9</accession>
<dbReference type="InterPro" id="IPR006571">
    <property type="entry name" value="TLDc_dom"/>
</dbReference>
<dbReference type="Pfam" id="PF07534">
    <property type="entry name" value="TLD"/>
    <property type="match status" value="1"/>
</dbReference>
<evidence type="ECO:0000313" key="2">
    <source>
        <dbReference type="EMBL" id="ELP94621.1"/>
    </source>
</evidence>
<gene>
    <name evidence="2" type="ORF">EIN_498110</name>
</gene>
<dbReference type="Proteomes" id="UP000014680">
    <property type="component" value="Unassembled WGS sequence"/>
</dbReference>
<reference evidence="2 3" key="1">
    <citation type="submission" date="2012-10" db="EMBL/GenBank/DDBJ databases">
        <authorList>
            <person name="Zafar N."/>
            <person name="Inman J."/>
            <person name="Hall N."/>
            <person name="Lorenzi H."/>
            <person name="Caler E."/>
        </authorList>
    </citation>
    <scope>NUCLEOTIDE SEQUENCE [LARGE SCALE GENOMIC DNA]</scope>
    <source>
        <strain evidence="2 3">IP1</strain>
    </source>
</reference>
<organism evidence="2 3">
    <name type="scientific">Entamoeba invadens IP1</name>
    <dbReference type="NCBI Taxonomy" id="370355"/>
    <lineage>
        <taxon>Eukaryota</taxon>
        <taxon>Amoebozoa</taxon>
        <taxon>Evosea</taxon>
        <taxon>Archamoebae</taxon>
        <taxon>Mastigamoebida</taxon>
        <taxon>Entamoebidae</taxon>
        <taxon>Entamoeba</taxon>
    </lineage>
</organism>
<protein>
    <recommendedName>
        <fullName evidence="1">TLDc domain-containing protein</fullName>
    </recommendedName>
</protein>
<dbReference type="RefSeq" id="XP_004261392.1">
    <property type="nucleotide sequence ID" value="XM_004261344.1"/>
</dbReference>
<sequence>MQKPEDSVMGTIPDRIQEPIPIDFDAIIQSNISTLKRWTPFESFERIYDSKSDKSMKSFVSAVMNKEDVYVIVHDTRGNVFGGYTKKPIVNFADQTGNTDNFDDNHYIFVLLRNGKDTQPKMFTPSRRRAGFYVYTQGIYWFDMGNHDGRLSIATPGYNGSYNRNLNLGYTIDDETAINGDTTLFQIYTVARIIVLKITS</sequence>
<dbReference type="EMBL" id="KB206184">
    <property type="protein sequence ID" value="ELP94621.1"/>
    <property type="molecule type" value="Genomic_DNA"/>
</dbReference>